<dbReference type="Gene3D" id="3.20.20.70">
    <property type="entry name" value="Aldolase class I"/>
    <property type="match status" value="1"/>
</dbReference>
<dbReference type="GO" id="GO:0046872">
    <property type="term" value="F:metal ion binding"/>
    <property type="evidence" value="ECO:0007669"/>
    <property type="project" value="UniProtKB-KW"/>
</dbReference>
<dbReference type="AlphaFoldDB" id="A0AB39UXY8"/>
<dbReference type="RefSeq" id="WP_369602029.1">
    <property type="nucleotide sequence ID" value="NZ_CP154858.1"/>
</dbReference>
<proteinExistence type="inferred from homology"/>
<keyword evidence="3 5" id="KW-0456">Lyase</keyword>
<evidence type="ECO:0000259" key="4">
    <source>
        <dbReference type="PROSITE" id="PS50991"/>
    </source>
</evidence>
<protein>
    <submittedName>
        <fullName evidence="5">Hydroxymethylglutaryl-CoA lyase</fullName>
    </submittedName>
</protein>
<sequence>MSDITLIEVGPRDGLQNERTPLDAATRIQLVEHLNDAGLHDIEVGSFVSPQWVPQMAGTEHVIDALARRHFNKIALVPNEKGLERALAHPVETIAIFTAASDTFCQRNINCTIDESLSRFRAVVARALDAGMAVRGYVSCLMACPYEGPTNAEAVIRVTEALLDIGCVEVSLGDTIGVGTARQIAQRIEQVLKVTGTGQIALHLHDTRGQAVSAIDRCLDLGITRFDTSIAGLGGCPYARGASGNVATEDVVYLLEKNGYDTGLDMDRLAETGHWISQHLGRPYTARAGLAHYNTMTLKEGEA</sequence>
<dbReference type="KEGG" id="tcd:AAIA72_03310"/>
<dbReference type="Pfam" id="PF00682">
    <property type="entry name" value="HMGL-like"/>
    <property type="match status" value="1"/>
</dbReference>
<dbReference type="PANTHER" id="PTHR42738">
    <property type="entry name" value="HYDROXYMETHYLGLUTARYL-COA LYASE"/>
    <property type="match status" value="1"/>
</dbReference>
<accession>A0AB39UXY8</accession>
<evidence type="ECO:0000256" key="1">
    <source>
        <dbReference type="ARBA" id="ARBA00009405"/>
    </source>
</evidence>
<evidence type="ECO:0000313" key="5">
    <source>
        <dbReference type="EMBL" id="XDT73028.1"/>
    </source>
</evidence>
<dbReference type="GO" id="GO:0004419">
    <property type="term" value="F:hydroxymethylglutaryl-CoA lyase activity"/>
    <property type="evidence" value="ECO:0007669"/>
    <property type="project" value="TreeGrafter"/>
</dbReference>
<dbReference type="EMBL" id="CP154858">
    <property type="protein sequence ID" value="XDT73028.1"/>
    <property type="molecule type" value="Genomic_DNA"/>
</dbReference>
<organism evidence="5">
    <name type="scientific">Thermohahella caldifontis</name>
    <dbReference type="NCBI Taxonomy" id="3142973"/>
    <lineage>
        <taxon>Bacteria</taxon>
        <taxon>Pseudomonadati</taxon>
        <taxon>Pseudomonadota</taxon>
        <taxon>Gammaproteobacteria</taxon>
        <taxon>Oceanospirillales</taxon>
        <taxon>Hahellaceae</taxon>
        <taxon>Thermohahella</taxon>
    </lineage>
</organism>
<feature type="domain" description="Pyruvate carboxyltransferase" evidence="4">
    <location>
        <begin position="4"/>
        <end position="270"/>
    </location>
</feature>
<dbReference type="InterPro" id="IPR000891">
    <property type="entry name" value="PYR_CT"/>
</dbReference>
<evidence type="ECO:0000256" key="2">
    <source>
        <dbReference type="ARBA" id="ARBA00022723"/>
    </source>
</evidence>
<name>A0AB39UXY8_9GAMM</name>
<evidence type="ECO:0000256" key="3">
    <source>
        <dbReference type="ARBA" id="ARBA00023239"/>
    </source>
</evidence>
<dbReference type="InterPro" id="IPR043594">
    <property type="entry name" value="HMGL"/>
</dbReference>
<gene>
    <name evidence="5" type="ORF">AAIA72_03310</name>
</gene>
<comment type="similarity">
    <text evidence="1">Belongs to the HMG-CoA lyase family.</text>
</comment>
<dbReference type="PANTHER" id="PTHR42738:SF7">
    <property type="entry name" value="HYDROXYMETHYLGLUTARYL-COA LYASE"/>
    <property type="match status" value="1"/>
</dbReference>
<dbReference type="SUPFAM" id="SSF51569">
    <property type="entry name" value="Aldolase"/>
    <property type="match status" value="1"/>
</dbReference>
<keyword evidence="2" id="KW-0479">Metal-binding</keyword>
<dbReference type="InterPro" id="IPR013785">
    <property type="entry name" value="Aldolase_TIM"/>
</dbReference>
<dbReference type="GO" id="GO:0046951">
    <property type="term" value="P:ketone body biosynthetic process"/>
    <property type="evidence" value="ECO:0007669"/>
    <property type="project" value="TreeGrafter"/>
</dbReference>
<reference evidence="5" key="1">
    <citation type="submission" date="2024-05" db="EMBL/GenBank/DDBJ databases">
        <title>Genome sequencing of novel strain.</title>
        <authorList>
            <person name="Ganbat D."/>
            <person name="Ganbat S."/>
            <person name="Lee S.-J."/>
        </authorList>
    </citation>
    <scope>NUCLEOTIDE SEQUENCE</scope>
    <source>
        <strain evidence="5">SMD15-11</strain>
    </source>
</reference>
<dbReference type="CDD" id="cd07938">
    <property type="entry name" value="DRE_TIM_HMGL"/>
    <property type="match status" value="1"/>
</dbReference>
<dbReference type="GO" id="GO:0006552">
    <property type="term" value="P:L-leucine catabolic process"/>
    <property type="evidence" value="ECO:0007669"/>
    <property type="project" value="TreeGrafter"/>
</dbReference>
<dbReference type="PROSITE" id="PS50991">
    <property type="entry name" value="PYR_CT"/>
    <property type="match status" value="1"/>
</dbReference>
<dbReference type="FunFam" id="3.20.20.70:FF:000071">
    <property type="entry name" value="Hydroxymethylglutaryl-CoA lyase"/>
    <property type="match status" value="1"/>
</dbReference>